<dbReference type="PANTHER" id="PTHR12147:SF26">
    <property type="entry name" value="PEPTIDASE M28 DOMAIN-CONTAINING PROTEIN"/>
    <property type="match status" value="1"/>
</dbReference>
<evidence type="ECO:0000259" key="1">
    <source>
        <dbReference type="Pfam" id="PF04389"/>
    </source>
</evidence>
<dbReference type="InterPro" id="IPR007484">
    <property type="entry name" value="Peptidase_M28"/>
</dbReference>
<dbReference type="OrthoDB" id="844214at2"/>
<dbReference type="Proteomes" id="UP000321532">
    <property type="component" value="Unassembled WGS sequence"/>
</dbReference>
<dbReference type="Pfam" id="PF04389">
    <property type="entry name" value="Peptidase_M28"/>
    <property type="match status" value="1"/>
</dbReference>
<evidence type="ECO:0000313" key="3">
    <source>
        <dbReference type="Proteomes" id="UP000321532"/>
    </source>
</evidence>
<comment type="caution">
    <text evidence="2">The sequence shown here is derived from an EMBL/GenBank/DDBJ whole genome shotgun (WGS) entry which is preliminary data.</text>
</comment>
<dbReference type="Gene3D" id="3.40.630.10">
    <property type="entry name" value="Zn peptidases"/>
    <property type="match status" value="1"/>
</dbReference>
<protein>
    <recommendedName>
        <fullName evidence="1">Peptidase M28 domain-containing protein</fullName>
    </recommendedName>
</protein>
<dbReference type="GO" id="GO:0008235">
    <property type="term" value="F:metalloexopeptidase activity"/>
    <property type="evidence" value="ECO:0007669"/>
    <property type="project" value="InterPro"/>
</dbReference>
<proteinExistence type="predicted"/>
<dbReference type="RefSeq" id="WP_146897933.1">
    <property type="nucleotide sequence ID" value="NZ_BJYS01000016.1"/>
</dbReference>
<keyword evidence="3" id="KW-1185">Reference proteome</keyword>
<dbReference type="SUPFAM" id="SSF53187">
    <property type="entry name" value="Zn-dependent exopeptidases"/>
    <property type="match status" value="1"/>
</dbReference>
<dbReference type="EMBL" id="BJYS01000016">
    <property type="protein sequence ID" value="GEO04671.1"/>
    <property type="molecule type" value="Genomic_DNA"/>
</dbReference>
<reference evidence="2 3" key="1">
    <citation type="submission" date="2019-07" db="EMBL/GenBank/DDBJ databases">
        <title>Whole genome shotgun sequence of Adhaeribacter aerolatus NBRC 106133.</title>
        <authorList>
            <person name="Hosoyama A."/>
            <person name="Uohara A."/>
            <person name="Ohji S."/>
            <person name="Ichikawa N."/>
        </authorList>
    </citation>
    <scope>NUCLEOTIDE SEQUENCE [LARGE SCALE GENOMIC DNA]</scope>
    <source>
        <strain evidence="2 3">NBRC 106133</strain>
    </source>
</reference>
<accession>A0A512AY76</accession>
<dbReference type="InterPro" id="IPR045175">
    <property type="entry name" value="M28_fam"/>
</dbReference>
<evidence type="ECO:0000313" key="2">
    <source>
        <dbReference type="EMBL" id="GEO04671.1"/>
    </source>
</evidence>
<gene>
    <name evidence="2" type="ORF">AAE02nite_23350</name>
</gene>
<dbReference type="AlphaFoldDB" id="A0A512AY76"/>
<sequence length="432" mass="48098">MRQKFYIILGVSLGFWLPVTAQKIKIKEKEVARIVRTLSADDMQGRQVFTPGIQKASNFIQKEFKKIGLEFLPGLSSYEQTFTTYQIQPLSQKILLNEQEIPNEGVILSVSQEELNWTPTNATIKQVLIPATANFVAEAGKYLNQDQNLLVLVHPSHAAIFKRYQNYLQRSNIKLQKQNTGVVFVLTELPEVNNFNISVKNRITEQKLNNVVGVLPGKSRKEEYVIISAHYDHIGILTAVNGDSIANGADDDASGTTAVITLARHFKKQKNNERTLIFVAFTAEEVGGFGSQYFSKQLDPLKISAMFNIEMIGKESQFGKNAGFITGFERSDLGTIMQKNLAGSPYQFHPDPYTQQNLFYRSDNATLARLGVPAHSLSSDKIDTDKLYHSVDDEFESLNISSMTQIIKAIAKGATSIISGADTPTRIPPSAE</sequence>
<feature type="domain" description="Peptidase M28" evidence="1">
    <location>
        <begin position="210"/>
        <end position="411"/>
    </location>
</feature>
<dbReference type="GO" id="GO:0006508">
    <property type="term" value="P:proteolysis"/>
    <property type="evidence" value="ECO:0007669"/>
    <property type="project" value="InterPro"/>
</dbReference>
<name>A0A512AY76_9BACT</name>
<dbReference type="PANTHER" id="PTHR12147">
    <property type="entry name" value="METALLOPEPTIDASE M28 FAMILY MEMBER"/>
    <property type="match status" value="1"/>
</dbReference>
<organism evidence="2 3">
    <name type="scientific">Adhaeribacter aerolatus</name>
    <dbReference type="NCBI Taxonomy" id="670289"/>
    <lineage>
        <taxon>Bacteria</taxon>
        <taxon>Pseudomonadati</taxon>
        <taxon>Bacteroidota</taxon>
        <taxon>Cytophagia</taxon>
        <taxon>Cytophagales</taxon>
        <taxon>Hymenobacteraceae</taxon>
        <taxon>Adhaeribacter</taxon>
    </lineage>
</organism>